<dbReference type="OrthoDB" id="301456at2759"/>
<dbReference type="AlphaFoldDB" id="A0A8S1KMI8"/>
<evidence type="ECO:0000313" key="1">
    <source>
        <dbReference type="EMBL" id="CAD8056458.1"/>
    </source>
</evidence>
<keyword evidence="2" id="KW-1185">Reference proteome</keyword>
<evidence type="ECO:0000313" key="2">
    <source>
        <dbReference type="Proteomes" id="UP000692954"/>
    </source>
</evidence>
<dbReference type="PROSITE" id="PS51450">
    <property type="entry name" value="LRR"/>
    <property type="match status" value="1"/>
</dbReference>
<dbReference type="InterPro" id="IPR001611">
    <property type="entry name" value="Leu-rich_rpt"/>
</dbReference>
<proteinExistence type="predicted"/>
<gene>
    <name evidence="1" type="ORF">PSON_ATCC_30995.1.T0100248</name>
</gene>
<organism evidence="1 2">
    <name type="scientific">Paramecium sonneborni</name>
    <dbReference type="NCBI Taxonomy" id="65129"/>
    <lineage>
        <taxon>Eukaryota</taxon>
        <taxon>Sar</taxon>
        <taxon>Alveolata</taxon>
        <taxon>Ciliophora</taxon>
        <taxon>Intramacronucleata</taxon>
        <taxon>Oligohymenophorea</taxon>
        <taxon>Peniculida</taxon>
        <taxon>Parameciidae</taxon>
        <taxon>Paramecium</taxon>
    </lineage>
</organism>
<accession>A0A8S1KMI8</accession>
<protein>
    <submittedName>
        <fullName evidence="1">Uncharacterized protein</fullName>
    </submittedName>
</protein>
<sequence>MRRTTQTQQLTLFDQLISQTDKDTNLKDKQIKVSTINQSQQSTSHTKSLHNLHNIFYSNTMDYKDYKQSLRYNHKNLEKIVLQNLKNPHQKIIKNLTKHNLTNLKELTFENIEVTDSQFQIFQQKGGLSKCFQNLISLTLNCPPITSLSIDYLFQGIQSIQYLDLSHTKIDNQGIYNLSQLKWPYLETFIIQWCNKIDNLDEIGVNAENFPNLKIIDSRFIQTENYAYNSLINSSISVTLTHLRLFGTNVNLTTSCWKSAYLINLFMNTMKGYNFQEFRIQNDPACHRSSSDYKQLKVNTLISTEDQKIQLNISWKITALYAYLQFVDTAEKVDKKFANFGKLFEFFQKQWQLRKSLQNLSICFDQILCDTNNFDIILKTIVDFKELKKLKFYVRNQTLLKDPSYFFFFNQISELKQLMYLQLDIQNNQILINDVLLNKIIKSIQQLSYLNLLYLNFRHNKIKNISNIHNFNSQIIKSIHNPYLNHIYLMETNGENLNYRFKDAISLIHGSSSKFVNINEYQNLIVQSDEINFKEKFFKQQTELFYKKKTKLIRCCVLSGCQQLNYENRFRQQVIYQILEMIINNE</sequence>
<name>A0A8S1KMI8_9CILI</name>
<reference evidence="1" key="1">
    <citation type="submission" date="2021-01" db="EMBL/GenBank/DDBJ databases">
        <authorList>
            <consortium name="Genoscope - CEA"/>
            <person name="William W."/>
        </authorList>
    </citation>
    <scope>NUCLEOTIDE SEQUENCE</scope>
</reference>
<comment type="caution">
    <text evidence="1">The sequence shown here is derived from an EMBL/GenBank/DDBJ whole genome shotgun (WGS) entry which is preliminary data.</text>
</comment>
<dbReference type="Proteomes" id="UP000692954">
    <property type="component" value="Unassembled WGS sequence"/>
</dbReference>
<dbReference type="EMBL" id="CAJJDN010000010">
    <property type="protein sequence ID" value="CAD8056458.1"/>
    <property type="molecule type" value="Genomic_DNA"/>
</dbReference>